<dbReference type="PANTHER" id="PTHR37946">
    <property type="entry name" value="SLL1969 PROTEIN"/>
    <property type="match status" value="1"/>
</dbReference>
<dbReference type="RefSeq" id="WP_133840747.1">
    <property type="nucleotide sequence ID" value="NZ_FXXP01000001.1"/>
</dbReference>
<evidence type="ECO:0000259" key="2">
    <source>
        <dbReference type="Pfam" id="PF12697"/>
    </source>
</evidence>
<dbReference type="InterPro" id="IPR000073">
    <property type="entry name" value="AB_hydrolase_1"/>
</dbReference>
<sequence length="260" mass="28308">MKNVLTYVFLVLTCLATPARADCVVMLHGLARTGNSFLVLERVLQTRGYEVVVADYPSTEAPIEQLVQVIPEAIGQCHAPAVHFVTHSMGGILLRYWTEHNTALGINRVVMLAPPNQGSEIVDELGDLAPFEWINGPAGLQLRTGDEGITSTLGPVQFELGVIAGSDTMNPAFSAFLPGADDGKVTVESTIVEGMKAHLTLPVTHTFIMQDPMAMAQVDLFLREGRFDPDLDWTQEVDMHFFGCLAGICPAKKNETPYEP</sequence>
<dbReference type="Proteomes" id="UP000225972">
    <property type="component" value="Unassembled WGS sequence"/>
</dbReference>
<dbReference type="SUPFAM" id="SSF53474">
    <property type="entry name" value="alpha/beta-Hydrolases"/>
    <property type="match status" value="1"/>
</dbReference>
<dbReference type="PANTHER" id="PTHR37946:SF1">
    <property type="entry name" value="SLL1969 PROTEIN"/>
    <property type="match status" value="1"/>
</dbReference>
<dbReference type="OrthoDB" id="556502at2"/>
<feature type="signal peptide" evidence="1">
    <location>
        <begin position="1"/>
        <end position="21"/>
    </location>
</feature>
<accession>A0A238J8I7</accession>
<reference evidence="4" key="1">
    <citation type="submission" date="2017-05" db="EMBL/GenBank/DDBJ databases">
        <authorList>
            <person name="Rodrigo-Torres L."/>
            <person name="Arahal R. D."/>
            <person name="Lucena T."/>
        </authorList>
    </citation>
    <scope>NUCLEOTIDE SEQUENCE [LARGE SCALE GENOMIC DNA]</scope>
    <source>
        <strain evidence="4">CECT 8649</strain>
    </source>
</reference>
<protein>
    <submittedName>
        <fullName evidence="3">Alpha/beta hydrolase family protein</fullName>
    </submittedName>
</protein>
<dbReference type="InterPro" id="IPR029058">
    <property type="entry name" value="AB_hydrolase_fold"/>
</dbReference>
<feature type="chain" id="PRO_5012375989" evidence="1">
    <location>
        <begin position="22"/>
        <end position="260"/>
    </location>
</feature>
<dbReference type="Gene3D" id="3.40.50.1820">
    <property type="entry name" value="alpha/beta hydrolase"/>
    <property type="match status" value="1"/>
</dbReference>
<dbReference type="EMBL" id="FXXP01000001">
    <property type="protein sequence ID" value="SMX26544.1"/>
    <property type="molecule type" value="Genomic_DNA"/>
</dbReference>
<evidence type="ECO:0000256" key="1">
    <source>
        <dbReference type="SAM" id="SignalP"/>
    </source>
</evidence>
<feature type="domain" description="AB hydrolase-1" evidence="2">
    <location>
        <begin position="24"/>
        <end position="135"/>
    </location>
</feature>
<gene>
    <name evidence="3" type="ORF">TRP8649_00626</name>
</gene>
<organism evidence="3 4">
    <name type="scientific">Pelagimonas phthalicica</name>
    <dbReference type="NCBI Taxonomy" id="1037362"/>
    <lineage>
        <taxon>Bacteria</taxon>
        <taxon>Pseudomonadati</taxon>
        <taxon>Pseudomonadota</taxon>
        <taxon>Alphaproteobacteria</taxon>
        <taxon>Rhodobacterales</taxon>
        <taxon>Roseobacteraceae</taxon>
        <taxon>Pelagimonas</taxon>
    </lineage>
</organism>
<dbReference type="GO" id="GO:0016787">
    <property type="term" value="F:hydrolase activity"/>
    <property type="evidence" value="ECO:0007669"/>
    <property type="project" value="UniProtKB-KW"/>
</dbReference>
<keyword evidence="3" id="KW-0378">Hydrolase</keyword>
<dbReference type="Pfam" id="PF12697">
    <property type="entry name" value="Abhydrolase_6"/>
    <property type="match status" value="1"/>
</dbReference>
<evidence type="ECO:0000313" key="4">
    <source>
        <dbReference type="Proteomes" id="UP000225972"/>
    </source>
</evidence>
<keyword evidence="4" id="KW-1185">Reference proteome</keyword>
<keyword evidence="1" id="KW-0732">Signal</keyword>
<evidence type="ECO:0000313" key="3">
    <source>
        <dbReference type="EMBL" id="SMX26544.1"/>
    </source>
</evidence>
<proteinExistence type="predicted"/>
<dbReference type="AlphaFoldDB" id="A0A238J8I7"/>
<name>A0A238J8I7_9RHOB</name>